<keyword evidence="4" id="KW-1185">Reference proteome</keyword>
<dbReference type="SUPFAM" id="SSF54637">
    <property type="entry name" value="Thioesterase/thiol ester dehydrase-isomerase"/>
    <property type="match status" value="1"/>
</dbReference>
<comment type="similarity">
    <text evidence="1">Belongs to the 4-hydroxybenzoyl-CoA thioesterase family.</text>
</comment>
<dbReference type="Proteomes" id="UP000214746">
    <property type="component" value="Unassembled WGS sequence"/>
</dbReference>
<sequence>MQAWCTVQRIAAALLCFRWSKRFIWTLIVSDCQFIKGEPVMIYETSLVTRFCESDAMGHISNVSYFIYCEAARVNFLTELNISKVDETWDFVVASIKCDFLKQMYPHQKITILTQVLRIGNKSISLQHQLQSEDGEILAVVQEVLVRFNRGSQSTQLLNQSMIDKLRLYEMTQ</sequence>
<dbReference type="CDD" id="cd00586">
    <property type="entry name" value="4HBT"/>
    <property type="match status" value="1"/>
</dbReference>
<accession>A0A2W1NPH7</accession>
<dbReference type="OrthoDB" id="9799036at2"/>
<dbReference type="InterPro" id="IPR050563">
    <property type="entry name" value="4-hydroxybenzoyl-CoA_TE"/>
</dbReference>
<dbReference type="Gene3D" id="3.10.129.10">
    <property type="entry name" value="Hotdog Thioesterase"/>
    <property type="match status" value="1"/>
</dbReference>
<dbReference type="AlphaFoldDB" id="A0A2W1NPH7"/>
<gene>
    <name evidence="3" type="ORF">CBW46_008540</name>
</gene>
<comment type="caution">
    <text evidence="3">The sequence shown here is derived from an EMBL/GenBank/DDBJ whole genome shotgun (WGS) entry which is preliminary data.</text>
</comment>
<dbReference type="InterPro" id="IPR029069">
    <property type="entry name" value="HotDog_dom_sf"/>
</dbReference>
<evidence type="ECO:0000256" key="1">
    <source>
        <dbReference type="ARBA" id="ARBA00005953"/>
    </source>
</evidence>
<evidence type="ECO:0000256" key="2">
    <source>
        <dbReference type="ARBA" id="ARBA00022801"/>
    </source>
</evidence>
<organism evidence="3 4">
    <name type="scientific">Paenibacillus xerothermodurans</name>
    <dbReference type="NCBI Taxonomy" id="1977292"/>
    <lineage>
        <taxon>Bacteria</taxon>
        <taxon>Bacillati</taxon>
        <taxon>Bacillota</taxon>
        <taxon>Bacilli</taxon>
        <taxon>Bacillales</taxon>
        <taxon>Paenibacillaceae</taxon>
        <taxon>Paenibacillus</taxon>
    </lineage>
</organism>
<evidence type="ECO:0000313" key="4">
    <source>
        <dbReference type="Proteomes" id="UP000214746"/>
    </source>
</evidence>
<reference evidence="3" key="1">
    <citation type="submission" date="2018-06" db="EMBL/GenBank/DDBJ databases">
        <title>Paenibacillus xerothermodurans sp. nov. an extremely dry heat resistant spore forming bacterium isolated from the soil of Cape Canaveral, Florida.</title>
        <authorList>
            <person name="Seuylemezian A."/>
            <person name="Kaur N."/>
            <person name="Patil P."/>
            <person name="Patil P."/>
            <person name="Mayilraj S."/>
            <person name="Vaishampayan P."/>
        </authorList>
    </citation>
    <scope>NUCLEOTIDE SEQUENCE [LARGE SCALE GENOMIC DNA]</scope>
    <source>
        <strain evidence="3">ATCC 27380</strain>
    </source>
</reference>
<proteinExistence type="inferred from homology"/>
<name>A0A2W1NPH7_PAEXE</name>
<keyword evidence="2" id="KW-0378">Hydrolase</keyword>
<evidence type="ECO:0000313" key="3">
    <source>
        <dbReference type="EMBL" id="PZE21395.1"/>
    </source>
</evidence>
<protein>
    <submittedName>
        <fullName evidence="3">Acyl-CoA thioesterase</fullName>
    </submittedName>
</protein>
<dbReference type="EMBL" id="NHRJ02000003">
    <property type="protein sequence ID" value="PZE21395.1"/>
    <property type="molecule type" value="Genomic_DNA"/>
</dbReference>
<dbReference type="GO" id="GO:0047617">
    <property type="term" value="F:fatty acyl-CoA hydrolase activity"/>
    <property type="evidence" value="ECO:0007669"/>
    <property type="project" value="TreeGrafter"/>
</dbReference>
<dbReference type="PANTHER" id="PTHR31793:SF27">
    <property type="entry name" value="NOVEL THIOESTERASE SUPERFAMILY DOMAIN AND SAPOSIN A-TYPE DOMAIN CONTAINING PROTEIN (0610012H03RIK)"/>
    <property type="match status" value="1"/>
</dbReference>
<dbReference type="Pfam" id="PF13279">
    <property type="entry name" value="4HBT_2"/>
    <property type="match status" value="1"/>
</dbReference>
<dbReference type="PANTHER" id="PTHR31793">
    <property type="entry name" value="4-HYDROXYBENZOYL-COA THIOESTERASE FAMILY MEMBER"/>
    <property type="match status" value="1"/>
</dbReference>